<organism evidence="2 3">
    <name type="scientific">Vibrio natriegens NBRC 15636 = ATCC 14048 = DSM 759</name>
    <dbReference type="NCBI Taxonomy" id="1219067"/>
    <lineage>
        <taxon>Bacteria</taxon>
        <taxon>Pseudomonadati</taxon>
        <taxon>Pseudomonadota</taxon>
        <taxon>Gammaproteobacteria</taxon>
        <taxon>Vibrionales</taxon>
        <taxon>Vibrionaceae</taxon>
        <taxon>Vibrio</taxon>
    </lineage>
</organism>
<keyword evidence="1" id="KW-0472">Membrane</keyword>
<dbReference type="GeneID" id="70915103"/>
<feature type="transmembrane region" description="Helical" evidence="1">
    <location>
        <begin position="44"/>
        <end position="77"/>
    </location>
</feature>
<dbReference type="Proteomes" id="UP000092741">
    <property type="component" value="Chromosome 2"/>
</dbReference>
<dbReference type="KEGG" id="vna:PN96_19895"/>
<evidence type="ECO:0000313" key="2">
    <source>
        <dbReference type="EMBL" id="ANQ14147.1"/>
    </source>
</evidence>
<reference evidence="2 3" key="1">
    <citation type="submission" date="2016-07" db="EMBL/GenBank/DDBJ databases">
        <title>Developing Vibrio natriegens as a novel, fast-growing host for biotechnology.</title>
        <authorList>
            <person name="Weinstock M.T."/>
            <person name="Hesek E.D."/>
            <person name="Wilson C.M."/>
            <person name="Gibson D.G."/>
        </authorList>
    </citation>
    <scope>NUCLEOTIDE SEQUENCE [LARGE SCALE GENOMIC DNA]</scope>
    <source>
        <strain evidence="2 3">ATCC 14048</strain>
    </source>
</reference>
<proteinExistence type="predicted"/>
<evidence type="ECO:0000313" key="3">
    <source>
        <dbReference type="Proteomes" id="UP000092741"/>
    </source>
</evidence>
<name>A0AAN0Y5R2_VIBNA</name>
<dbReference type="RefSeq" id="WP_020334767.1">
    <property type="nucleotide sequence ID" value="NZ_ATFJ01000032.1"/>
</dbReference>
<keyword evidence="1" id="KW-1133">Transmembrane helix</keyword>
<keyword evidence="3" id="KW-1185">Reference proteome</keyword>
<gene>
    <name evidence="2" type="ORF">BA890_15395</name>
</gene>
<keyword evidence="1" id="KW-0812">Transmembrane</keyword>
<evidence type="ECO:0000256" key="1">
    <source>
        <dbReference type="SAM" id="Phobius"/>
    </source>
</evidence>
<dbReference type="AlphaFoldDB" id="A0AAN0Y5R2"/>
<dbReference type="EMBL" id="CP016346">
    <property type="protein sequence ID" value="ANQ14147.1"/>
    <property type="molecule type" value="Genomic_DNA"/>
</dbReference>
<protein>
    <submittedName>
        <fullName evidence="2">Uncharacterized protein</fullName>
    </submittedName>
</protein>
<sequence length="126" mass="14093">MTKQRVWIERGAIVSKNSSKPLAISNVKSIYVKEHDSKSKVKRAALIGFVFSFVAALAHPILSVVVFTIVFGSSYLLTKKYELRVSVYNNDEIGVVESGLCLSNDRSEFDKVVTQVHELKSEQQES</sequence>
<accession>A0AAN0Y5R2</accession>